<keyword evidence="3 5" id="KW-0378">Hydrolase</keyword>
<dbReference type="PROSITE" id="PS00512">
    <property type="entry name" value="ALPHA_GALACTOSIDASE"/>
    <property type="match status" value="1"/>
</dbReference>
<dbReference type="GO" id="GO:0004557">
    <property type="term" value="F:alpha-galactosidase activity"/>
    <property type="evidence" value="ECO:0007669"/>
    <property type="project" value="UniProtKB-UniRule"/>
</dbReference>
<evidence type="ECO:0000256" key="3">
    <source>
        <dbReference type="ARBA" id="ARBA00022801"/>
    </source>
</evidence>
<evidence type="ECO:0000256" key="4">
    <source>
        <dbReference type="ARBA" id="ARBA00023295"/>
    </source>
</evidence>
<protein>
    <recommendedName>
        <fullName evidence="2 5">Alpha-galactosidase</fullName>
        <ecNumber evidence="2 5">3.2.1.22</ecNumber>
    </recommendedName>
</protein>
<dbReference type="InterPro" id="IPR002252">
    <property type="entry name" value="Glyco_hydro_36"/>
</dbReference>
<dbReference type="Pfam" id="PF02065">
    <property type="entry name" value="Melibiase"/>
    <property type="match status" value="1"/>
</dbReference>
<keyword evidence="10" id="KW-1185">Reference proteome</keyword>
<dbReference type="OrthoDB" id="9758822at2"/>
<dbReference type="PIRSF" id="PIRSF005536">
    <property type="entry name" value="Agal"/>
    <property type="match status" value="1"/>
</dbReference>
<feature type="domain" description="Glycosyl hydrolase family 36 N-terminal" evidence="8">
    <location>
        <begin position="29"/>
        <end position="285"/>
    </location>
</feature>
<sequence>MGIIFSEKNKVFTLQTQNTTYQMKVDEYGFLLHLYYGRKSKGCMDYLLHYADRGFSGNPYDVGLDRTYSMDVLPQELPCQGTGDYRSTAVAIKNTDGSYGCDFRYQGYQITKGKYGIPGLPAVYAGEDEAESLEIYMEDKATKVQVTLVYGILPKLDIITRSARIQNSGAGKIYLEKAQAACLDLVGGEYDLICFYGRHTSERNVQRTPVGHNAQVIGSRRGTSSHQYNPMMILAGRETTEDAGSCYAMSFVYSGSFKGQAEKDQYNQTRMLLGLSDELFSYPLEAGEVFHVPEVVLTYSGMGLARLSQNLHACFRTHLCRGKYRDKARPVLLNSWEASYFDFNGESIYQLAKQAAELGVEMLVMDDGWFGKRNDDYRALGDWYVNEEKLGEPLGELIRKINGLGLKFGIWFEPEGVNEDSDLYREHPDWALTIPGRDPVRARNQLLLDFSRKDVVDYVFEQMCKVLDQGNIEYVKWDLNRSLSDCFSRNSKDQGRVQHDYMIGLYDFLERLLERYPNLLLEGCSGGGGRFDAGMLYYSPQIWCSDNSDAIDRVSIQYGTSFGYPAITMGAHVSAVPNHQTGRVTPFHTRGVVAMAGCFGYELDPKKLSEEEKKEIREQIEEYKRYTGLIQNGLYYRLSNPAADEVGAWEFVSEDGREALVSAVMLEVHGNMPVSYIRLKGLVSGSVYREEKSGKLYGADALMEAGVPLPVEMGEYRAYQMYFTQVAEP</sequence>
<dbReference type="InterPro" id="IPR038417">
    <property type="entry name" value="Alpga-gal_N_sf"/>
</dbReference>
<dbReference type="AlphaFoldDB" id="A0A9X5BGY9"/>
<dbReference type="InterPro" id="IPR031705">
    <property type="entry name" value="Glyco_hydro_36_C"/>
</dbReference>
<dbReference type="Gene3D" id="2.70.98.60">
    <property type="entry name" value="alpha-galactosidase from lactobacil brevis"/>
    <property type="match status" value="1"/>
</dbReference>
<dbReference type="GO" id="GO:0016052">
    <property type="term" value="P:carbohydrate catabolic process"/>
    <property type="evidence" value="ECO:0007669"/>
    <property type="project" value="InterPro"/>
</dbReference>
<keyword evidence="4 5" id="KW-0326">Glycosidase</keyword>
<dbReference type="InterPro" id="IPR013780">
    <property type="entry name" value="Glyco_hydro_b"/>
</dbReference>
<evidence type="ECO:0000313" key="10">
    <source>
        <dbReference type="Proteomes" id="UP001154420"/>
    </source>
</evidence>
<dbReference type="PRINTS" id="PR00743">
    <property type="entry name" value="GLHYDRLASE36"/>
</dbReference>
<proteinExistence type="inferred from homology"/>
<comment type="similarity">
    <text evidence="5">Belongs to the glycosyl hydrolase.</text>
</comment>
<dbReference type="Proteomes" id="UP001154420">
    <property type="component" value="Unassembled WGS sequence"/>
</dbReference>
<organism evidence="9 10">
    <name type="scientific">Parablautia muri</name>
    <dbReference type="NCBI Taxonomy" id="2320879"/>
    <lineage>
        <taxon>Bacteria</taxon>
        <taxon>Bacillati</taxon>
        <taxon>Bacillota</taxon>
        <taxon>Clostridia</taxon>
        <taxon>Lachnospirales</taxon>
        <taxon>Lachnospiraceae</taxon>
        <taxon>Parablautia</taxon>
    </lineage>
</organism>
<dbReference type="CDD" id="cd14791">
    <property type="entry name" value="GH36"/>
    <property type="match status" value="1"/>
</dbReference>
<evidence type="ECO:0000256" key="1">
    <source>
        <dbReference type="ARBA" id="ARBA00001255"/>
    </source>
</evidence>
<name>A0A9X5BGY9_9FIRM</name>
<dbReference type="Gene3D" id="2.60.40.1180">
    <property type="entry name" value="Golgi alpha-mannosidase II"/>
    <property type="match status" value="1"/>
</dbReference>
<feature type="domain" description="Glycosyl hydrolase family 36 C-terminal" evidence="7">
    <location>
        <begin position="648"/>
        <end position="723"/>
    </location>
</feature>
<dbReference type="PANTHER" id="PTHR43053">
    <property type="entry name" value="GLYCOSIDASE FAMILY 31"/>
    <property type="match status" value="1"/>
</dbReference>
<dbReference type="EMBL" id="QZDT01000021">
    <property type="protein sequence ID" value="NBJ93591.1"/>
    <property type="molecule type" value="Genomic_DNA"/>
</dbReference>
<dbReference type="PANTHER" id="PTHR43053:SF3">
    <property type="entry name" value="ALPHA-GALACTOSIDASE C-RELATED"/>
    <property type="match status" value="1"/>
</dbReference>
<dbReference type="Pfam" id="PF16874">
    <property type="entry name" value="Glyco_hydro_36C"/>
    <property type="match status" value="1"/>
</dbReference>
<dbReference type="InterPro" id="IPR050985">
    <property type="entry name" value="Alpha-glycosidase_related"/>
</dbReference>
<evidence type="ECO:0000259" key="8">
    <source>
        <dbReference type="Pfam" id="PF16875"/>
    </source>
</evidence>
<comment type="catalytic activity">
    <reaction evidence="1 5">
        <text>Hydrolysis of terminal, non-reducing alpha-D-galactose residues in alpha-D-galactosides, including galactose oligosaccharides, galactomannans and galactolipids.</text>
        <dbReference type="EC" id="3.2.1.22"/>
    </reaction>
</comment>
<evidence type="ECO:0000313" key="9">
    <source>
        <dbReference type="EMBL" id="NBJ93591.1"/>
    </source>
</evidence>
<evidence type="ECO:0000259" key="7">
    <source>
        <dbReference type="Pfam" id="PF16874"/>
    </source>
</evidence>
<dbReference type="InterPro" id="IPR000111">
    <property type="entry name" value="Glyco_hydro_27/36_CS"/>
</dbReference>
<dbReference type="EC" id="3.2.1.22" evidence="2 5"/>
<dbReference type="InterPro" id="IPR013785">
    <property type="entry name" value="Aldolase_TIM"/>
</dbReference>
<feature type="active site" description="Nucleophile" evidence="6">
    <location>
        <position position="478"/>
    </location>
</feature>
<dbReference type="Pfam" id="PF16875">
    <property type="entry name" value="Glyco_hydro_36N"/>
    <property type="match status" value="1"/>
</dbReference>
<evidence type="ECO:0000256" key="5">
    <source>
        <dbReference type="PIRNR" id="PIRNR005536"/>
    </source>
</evidence>
<dbReference type="InterPro" id="IPR031704">
    <property type="entry name" value="Glyco_hydro_36_N"/>
</dbReference>
<dbReference type="FunFam" id="3.20.20.70:FF:000118">
    <property type="entry name" value="Alpha-galactosidase"/>
    <property type="match status" value="1"/>
</dbReference>
<accession>A0A9X5BGY9</accession>
<dbReference type="Gene3D" id="3.20.20.70">
    <property type="entry name" value="Aldolase class I"/>
    <property type="match status" value="1"/>
</dbReference>
<dbReference type="SUPFAM" id="SSF51445">
    <property type="entry name" value="(Trans)glycosidases"/>
    <property type="match status" value="1"/>
</dbReference>
<evidence type="ECO:0000256" key="2">
    <source>
        <dbReference type="ARBA" id="ARBA00012755"/>
    </source>
</evidence>
<evidence type="ECO:0000256" key="6">
    <source>
        <dbReference type="PIRSR" id="PIRSR005536-1"/>
    </source>
</evidence>
<gene>
    <name evidence="9" type="ORF">D5281_13555</name>
</gene>
<comment type="caution">
    <text evidence="9">The sequence shown here is derived from an EMBL/GenBank/DDBJ whole genome shotgun (WGS) entry which is preliminary data.</text>
</comment>
<reference evidence="9" key="1">
    <citation type="submission" date="2018-09" db="EMBL/GenBank/DDBJ databases">
        <title>Murine metabolic-syndrome-specific gut microbial biobank.</title>
        <authorList>
            <person name="Liu C."/>
        </authorList>
    </citation>
    <scope>NUCLEOTIDE SEQUENCE</scope>
    <source>
        <strain evidence="9">D42-62</strain>
    </source>
</reference>
<feature type="active site" description="Proton donor" evidence="6">
    <location>
        <position position="546"/>
    </location>
</feature>
<dbReference type="RefSeq" id="WP_160560666.1">
    <property type="nucleotide sequence ID" value="NZ_QZDT01000021.1"/>
</dbReference>
<dbReference type="InterPro" id="IPR017853">
    <property type="entry name" value="GH"/>
</dbReference>